<name>A0ABV3LDJ9_9MICO</name>
<feature type="domain" description="DUF202" evidence="6">
    <location>
        <begin position="21"/>
        <end position="84"/>
    </location>
</feature>
<evidence type="ECO:0000256" key="1">
    <source>
        <dbReference type="ARBA" id="ARBA00004127"/>
    </source>
</evidence>
<keyword evidence="3 5" id="KW-1133">Transmembrane helix</keyword>
<dbReference type="InterPro" id="IPR003807">
    <property type="entry name" value="DUF202"/>
</dbReference>
<accession>A0ABV3LDJ9</accession>
<evidence type="ECO:0000313" key="8">
    <source>
        <dbReference type="Proteomes" id="UP001553715"/>
    </source>
</evidence>
<gene>
    <name evidence="7" type="ORF">AB0301_02595</name>
</gene>
<sequence length="129" mass="13510">MSGRGRFPASVYGQGAEPDARFTLANERTELAWRRTSLALGAGSLIALRLLPVAFGHPAWAFGGVAGLVLATMLWISARHRYRGVNLVLARDGDRGVLPGASMIAILAVIAFAIGLVSLAVVIVTALNS</sequence>
<comment type="subcellular location">
    <subcellularLocation>
        <location evidence="1">Endomembrane system</location>
        <topology evidence="1">Multi-pass membrane protein</topology>
    </subcellularLocation>
</comment>
<reference evidence="7 8" key="1">
    <citation type="submission" date="2024-06" db="EMBL/GenBank/DDBJ databases">
        <title>The Natural Products Discovery Center: Release of the First 8490 Sequenced Strains for Exploring Actinobacteria Biosynthetic Diversity.</title>
        <authorList>
            <person name="Kalkreuter E."/>
            <person name="Kautsar S.A."/>
            <person name="Yang D."/>
            <person name="Bader C.D."/>
            <person name="Teijaro C.N."/>
            <person name="Fluegel L."/>
            <person name="Davis C.M."/>
            <person name="Simpson J.R."/>
            <person name="Lauterbach L."/>
            <person name="Steele A.D."/>
            <person name="Gui C."/>
            <person name="Meng S."/>
            <person name="Li G."/>
            <person name="Viehrig K."/>
            <person name="Ye F."/>
            <person name="Su P."/>
            <person name="Kiefer A.F."/>
            <person name="Nichols A."/>
            <person name="Cepeda A.J."/>
            <person name="Yan W."/>
            <person name="Fan B."/>
            <person name="Jiang Y."/>
            <person name="Adhikari A."/>
            <person name="Zheng C.-J."/>
            <person name="Schuster L."/>
            <person name="Cowan T.M."/>
            <person name="Smanski M.J."/>
            <person name="Chevrette M.G."/>
            <person name="De Carvalho L.P.S."/>
            <person name="Shen B."/>
        </authorList>
    </citation>
    <scope>NUCLEOTIDE SEQUENCE [LARGE SCALE GENOMIC DNA]</scope>
    <source>
        <strain evidence="7 8">NPDC077434</strain>
    </source>
</reference>
<dbReference type="RefSeq" id="WP_366232276.1">
    <property type="nucleotide sequence ID" value="NZ_JBFBMH010000002.1"/>
</dbReference>
<comment type="caution">
    <text evidence="7">The sequence shown here is derived from an EMBL/GenBank/DDBJ whole genome shotgun (WGS) entry which is preliminary data.</text>
</comment>
<organism evidence="7 8">
    <name type="scientific">Microbacterium profundi</name>
    <dbReference type="NCBI Taxonomy" id="450380"/>
    <lineage>
        <taxon>Bacteria</taxon>
        <taxon>Bacillati</taxon>
        <taxon>Actinomycetota</taxon>
        <taxon>Actinomycetes</taxon>
        <taxon>Micrococcales</taxon>
        <taxon>Microbacteriaceae</taxon>
        <taxon>Microbacterium</taxon>
    </lineage>
</organism>
<feature type="transmembrane region" description="Helical" evidence="5">
    <location>
        <begin position="57"/>
        <end position="76"/>
    </location>
</feature>
<proteinExistence type="predicted"/>
<feature type="transmembrane region" description="Helical" evidence="5">
    <location>
        <begin position="97"/>
        <end position="127"/>
    </location>
</feature>
<evidence type="ECO:0000256" key="3">
    <source>
        <dbReference type="ARBA" id="ARBA00022989"/>
    </source>
</evidence>
<keyword evidence="4 5" id="KW-0472">Membrane</keyword>
<protein>
    <submittedName>
        <fullName evidence="7">DUF202 domain-containing protein</fullName>
    </submittedName>
</protein>
<keyword evidence="2 5" id="KW-0812">Transmembrane</keyword>
<evidence type="ECO:0000313" key="7">
    <source>
        <dbReference type="EMBL" id="MEW1973962.1"/>
    </source>
</evidence>
<dbReference type="Proteomes" id="UP001553715">
    <property type="component" value="Unassembled WGS sequence"/>
</dbReference>
<evidence type="ECO:0000259" key="6">
    <source>
        <dbReference type="Pfam" id="PF02656"/>
    </source>
</evidence>
<feature type="transmembrane region" description="Helical" evidence="5">
    <location>
        <begin position="31"/>
        <end position="51"/>
    </location>
</feature>
<keyword evidence="8" id="KW-1185">Reference proteome</keyword>
<evidence type="ECO:0000256" key="2">
    <source>
        <dbReference type="ARBA" id="ARBA00022692"/>
    </source>
</evidence>
<evidence type="ECO:0000256" key="5">
    <source>
        <dbReference type="SAM" id="Phobius"/>
    </source>
</evidence>
<dbReference type="Pfam" id="PF02656">
    <property type="entry name" value="DUF202"/>
    <property type="match status" value="1"/>
</dbReference>
<dbReference type="EMBL" id="JBFBMH010000002">
    <property type="protein sequence ID" value="MEW1973962.1"/>
    <property type="molecule type" value="Genomic_DNA"/>
</dbReference>
<evidence type="ECO:0000256" key="4">
    <source>
        <dbReference type="ARBA" id="ARBA00023136"/>
    </source>
</evidence>